<proteinExistence type="predicted"/>
<gene>
    <name evidence="2" type="ORF">COS78_02845</name>
</gene>
<organism evidence="2 3">
    <name type="scientific">Candidatus Shapirobacteria bacterium CG06_land_8_20_14_3_00_40_12</name>
    <dbReference type="NCBI Taxonomy" id="1974881"/>
    <lineage>
        <taxon>Bacteria</taxon>
        <taxon>Candidatus Shapironibacteriota</taxon>
    </lineage>
</organism>
<dbReference type="CDD" id="cd04301">
    <property type="entry name" value="NAT_SF"/>
    <property type="match status" value="1"/>
</dbReference>
<dbReference type="PROSITE" id="PS51186">
    <property type="entry name" value="GNAT"/>
    <property type="match status" value="1"/>
</dbReference>
<evidence type="ECO:0000313" key="2">
    <source>
        <dbReference type="EMBL" id="PIU73346.1"/>
    </source>
</evidence>
<dbReference type="GO" id="GO:0016747">
    <property type="term" value="F:acyltransferase activity, transferring groups other than amino-acyl groups"/>
    <property type="evidence" value="ECO:0007669"/>
    <property type="project" value="InterPro"/>
</dbReference>
<dbReference type="Proteomes" id="UP000231407">
    <property type="component" value="Unassembled WGS sequence"/>
</dbReference>
<dbReference type="SUPFAM" id="SSF55729">
    <property type="entry name" value="Acyl-CoA N-acyltransferases (Nat)"/>
    <property type="match status" value="1"/>
</dbReference>
<accession>A0A2M7ARU6</accession>
<feature type="domain" description="N-acetyltransferase" evidence="1">
    <location>
        <begin position="3"/>
        <end position="157"/>
    </location>
</feature>
<dbReference type="Pfam" id="PF00583">
    <property type="entry name" value="Acetyltransf_1"/>
    <property type="match status" value="1"/>
</dbReference>
<dbReference type="Gene3D" id="3.40.630.30">
    <property type="match status" value="1"/>
</dbReference>
<sequence>MIVELSLISFDDREILRTLLKEYRQDMLGEDPGEYKYFDVYWQNANRFPYFIKVDGAIVGFTLVNCHTLVQKEAKNIGEFYIQKEFRKRGIGKEAAKQVFNLFPGKWEVRQLKENSSARDFWIKVIKEYTDNNFQEVVLKNEQWDGWVQTFDNTHNR</sequence>
<reference evidence="3" key="1">
    <citation type="submission" date="2017-09" db="EMBL/GenBank/DDBJ databases">
        <title>Depth-based differentiation of microbial function through sediment-hosted aquifers and enrichment of novel symbionts in the deep terrestrial subsurface.</title>
        <authorList>
            <person name="Probst A.J."/>
            <person name="Ladd B."/>
            <person name="Jarett J.K."/>
            <person name="Geller-Mcgrath D.E."/>
            <person name="Sieber C.M.K."/>
            <person name="Emerson J.B."/>
            <person name="Anantharaman K."/>
            <person name="Thomas B.C."/>
            <person name="Malmstrom R."/>
            <person name="Stieglmeier M."/>
            <person name="Klingl A."/>
            <person name="Woyke T."/>
            <person name="Ryan C.M."/>
            <person name="Banfield J.F."/>
        </authorList>
    </citation>
    <scope>NUCLEOTIDE SEQUENCE [LARGE SCALE GENOMIC DNA]</scope>
</reference>
<keyword evidence="2" id="KW-0808">Transferase</keyword>
<comment type="caution">
    <text evidence="2">The sequence shown here is derived from an EMBL/GenBank/DDBJ whole genome shotgun (WGS) entry which is preliminary data.</text>
</comment>
<evidence type="ECO:0000313" key="3">
    <source>
        <dbReference type="Proteomes" id="UP000231407"/>
    </source>
</evidence>
<protein>
    <submittedName>
        <fullName evidence="2">GNAT family N-acetyltransferase</fullName>
    </submittedName>
</protein>
<dbReference type="InterPro" id="IPR000182">
    <property type="entry name" value="GNAT_dom"/>
</dbReference>
<evidence type="ECO:0000259" key="1">
    <source>
        <dbReference type="PROSITE" id="PS51186"/>
    </source>
</evidence>
<dbReference type="EMBL" id="PEWA01000037">
    <property type="protein sequence ID" value="PIU73346.1"/>
    <property type="molecule type" value="Genomic_DNA"/>
</dbReference>
<dbReference type="InterPro" id="IPR016181">
    <property type="entry name" value="Acyl_CoA_acyltransferase"/>
</dbReference>
<name>A0A2M7ARU6_9BACT</name>
<dbReference type="AlphaFoldDB" id="A0A2M7ARU6"/>